<sequence length="91" mass="9710">MSETPTNLTATTSESGHDRHGLGIALAATAGPFEYLVADLEALPALDWTTDMATELLRHHGYELVGEWTVTGADEWGRTWTAPITAIGLSA</sequence>
<reference evidence="1 2" key="1">
    <citation type="submission" date="2020-06" db="EMBL/GenBank/DDBJ databases">
        <title>Taxonomy, biology and ecology of Rhodococcus bacteria occurring in California pistachio and other woody hosts as revealed by genome sequence analyses.</title>
        <authorList>
            <person name="Gai Y."/>
            <person name="Riely B."/>
        </authorList>
    </citation>
    <scope>NUCLEOTIDE SEQUENCE [LARGE SCALE GENOMIC DNA]</scope>
    <source>
        <strain evidence="1 2">BP-281</strain>
    </source>
</reference>
<keyword evidence="2" id="KW-1185">Reference proteome</keyword>
<evidence type="ECO:0000313" key="1">
    <source>
        <dbReference type="EMBL" id="MBY6366950.1"/>
    </source>
</evidence>
<gene>
    <name evidence="1" type="ORF">HQ603_09300</name>
</gene>
<protein>
    <submittedName>
        <fullName evidence="1">Uncharacterized protein</fullName>
    </submittedName>
</protein>
<dbReference type="RefSeq" id="WP_222684265.1">
    <property type="nucleotide sequence ID" value="NZ_JABUBT010000011.1"/>
</dbReference>
<evidence type="ECO:0000313" key="2">
    <source>
        <dbReference type="Proteomes" id="UP000825228"/>
    </source>
</evidence>
<accession>A0ABS7P3S0</accession>
<name>A0ABS7P3S0_9NOCA</name>
<dbReference type="Proteomes" id="UP000825228">
    <property type="component" value="Unassembled WGS sequence"/>
</dbReference>
<proteinExistence type="predicted"/>
<dbReference type="EMBL" id="JABUBU010000005">
    <property type="protein sequence ID" value="MBY6366950.1"/>
    <property type="molecule type" value="Genomic_DNA"/>
</dbReference>
<organism evidence="1 2">
    <name type="scientific">Rhodococcoides corynebacterioides</name>
    <dbReference type="NCBI Taxonomy" id="53972"/>
    <lineage>
        <taxon>Bacteria</taxon>
        <taxon>Bacillati</taxon>
        <taxon>Actinomycetota</taxon>
        <taxon>Actinomycetes</taxon>
        <taxon>Mycobacteriales</taxon>
        <taxon>Nocardiaceae</taxon>
        <taxon>Rhodococcoides</taxon>
    </lineage>
</organism>
<comment type="caution">
    <text evidence="1">The sequence shown here is derived from an EMBL/GenBank/DDBJ whole genome shotgun (WGS) entry which is preliminary data.</text>
</comment>